<gene>
    <name evidence="9" type="ORF">OTI717_LOCUS26383</name>
</gene>
<reference evidence="9" key="1">
    <citation type="submission" date="2021-02" db="EMBL/GenBank/DDBJ databases">
        <authorList>
            <person name="Nowell W R."/>
        </authorList>
    </citation>
    <scope>NUCLEOTIDE SEQUENCE</scope>
</reference>
<keyword evidence="6" id="KW-0378">Hydrolase</keyword>
<dbReference type="EMBL" id="CAJOAX010005518">
    <property type="protein sequence ID" value="CAF3951028.1"/>
    <property type="molecule type" value="Genomic_DNA"/>
</dbReference>
<evidence type="ECO:0000256" key="6">
    <source>
        <dbReference type="ARBA" id="ARBA00022801"/>
    </source>
</evidence>
<evidence type="ECO:0000256" key="7">
    <source>
        <dbReference type="ARBA" id="ARBA00022833"/>
    </source>
</evidence>
<evidence type="ECO:0000256" key="2">
    <source>
        <dbReference type="ARBA" id="ARBA00004955"/>
    </source>
</evidence>
<name>A0A819KVR5_9BILA</name>
<dbReference type="Proteomes" id="UP000663823">
    <property type="component" value="Unassembled WGS sequence"/>
</dbReference>
<evidence type="ECO:0000256" key="5">
    <source>
        <dbReference type="ARBA" id="ARBA00022723"/>
    </source>
</evidence>
<keyword evidence="7" id="KW-0862">Zinc</keyword>
<sequence>MDTNPSDMTKNIQIENSSVPVSNKEQNQEKHTNVLKAVDTNLSEESSEQILEQSIPSADNVLQELNDRSNVSCHKFPSLETSERERSTVKNTSLDYEFQMSDNENTDKEHKTTTSINQTNKTFETEHATSFATNVLSNTKRQVLNTFKIMKIATDVYDTLFIEDLEDSVSPLLRALAIRQKYMHHSFQSYPSTIENFLAKILEDDDQYQRTPLNVNLPKKEESNSSTTAAIKVENPFTHPLLPRIDACIRAENGIYHVYILNEQRQWIPANYKYINHDEFIKDFTLISKMIVDGPLQSFCHRRLQYLKTKHELHTLLNEVKEWSEAKSASHRDFYNVRKVDTHIHAVAAMHQKALLNFMKKKVEVSSDMKVYKKQDGTILTLKGVFDELKININEIDVDLLGVHADRNTFQRFDRFNANYNPVGQTMLREIFMKTNNYIDGVFFAEMLKEVIVNLEKSKYQHAELRVSIQGRSMDEWDQLATWFLKNKMHSTNVNYMIQVPRIFNVHHASGKVKNFQELLANLFQPLFDATINPESHPDLFRFMRYFTGFDSVDDESKPERSITTSNIVYPDQWNTNENPPYTYYSFYMYANILALNQLRRSRGLNTYQFRPHCGEAGDVSHLTTAYILAENISHGLVLRESSVLQYLYYLCQIGIAMSPLSNNSLFLNYNQSPFLEYFQRGLCVSLSTDDPLQFHFTQVNNFRNHTIEFIDYE</sequence>
<comment type="similarity">
    <text evidence="3">Belongs to the metallo-dependent hydrolases superfamily. Adenosine and AMP deaminases family.</text>
</comment>
<dbReference type="GO" id="GO:0005829">
    <property type="term" value="C:cytosol"/>
    <property type="evidence" value="ECO:0007669"/>
    <property type="project" value="TreeGrafter"/>
</dbReference>
<evidence type="ECO:0000256" key="4">
    <source>
        <dbReference type="ARBA" id="ARBA00012775"/>
    </source>
</evidence>
<dbReference type="Gene3D" id="3.20.20.140">
    <property type="entry name" value="Metal-dependent hydrolases"/>
    <property type="match status" value="1"/>
</dbReference>
<evidence type="ECO:0000313" key="9">
    <source>
        <dbReference type="EMBL" id="CAF3951028.1"/>
    </source>
</evidence>
<dbReference type="Gene3D" id="4.10.800.20">
    <property type="match status" value="1"/>
</dbReference>
<comment type="cofactor">
    <cofactor evidence="1">
        <name>Zn(2+)</name>
        <dbReference type="ChEBI" id="CHEBI:29105"/>
    </cofactor>
</comment>
<dbReference type="InterPro" id="IPR006329">
    <property type="entry name" value="AMPD"/>
</dbReference>
<dbReference type="InterPro" id="IPR032466">
    <property type="entry name" value="Metal_Hydrolase"/>
</dbReference>
<accession>A0A819KVR5</accession>
<comment type="pathway">
    <text evidence="2">Purine metabolism; IMP biosynthesis via salvage pathway; IMP from AMP: step 1/1.</text>
</comment>
<feature type="region of interest" description="Disordered" evidence="8">
    <location>
        <begin position="1"/>
        <end position="30"/>
    </location>
</feature>
<dbReference type="GO" id="GO:0046033">
    <property type="term" value="P:AMP metabolic process"/>
    <property type="evidence" value="ECO:0007669"/>
    <property type="project" value="TreeGrafter"/>
</dbReference>
<organism evidence="9 10">
    <name type="scientific">Rotaria sordida</name>
    <dbReference type="NCBI Taxonomy" id="392033"/>
    <lineage>
        <taxon>Eukaryota</taxon>
        <taxon>Metazoa</taxon>
        <taxon>Spiralia</taxon>
        <taxon>Gnathifera</taxon>
        <taxon>Rotifera</taxon>
        <taxon>Eurotatoria</taxon>
        <taxon>Bdelloidea</taxon>
        <taxon>Philodinida</taxon>
        <taxon>Philodinidae</taxon>
        <taxon>Rotaria</taxon>
    </lineage>
</organism>
<dbReference type="GO" id="GO:0003876">
    <property type="term" value="F:AMP deaminase activity"/>
    <property type="evidence" value="ECO:0007669"/>
    <property type="project" value="UniProtKB-EC"/>
</dbReference>
<dbReference type="GO" id="GO:0032264">
    <property type="term" value="P:IMP salvage"/>
    <property type="evidence" value="ECO:0007669"/>
    <property type="project" value="UniProtKB-UniPathway"/>
</dbReference>
<dbReference type="EC" id="3.5.4.6" evidence="4"/>
<dbReference type="InterPro" id="IPR006650">
    <property type="entry name" value="A/AMP_deam_AS"/>
</dbReference>
<evidence type="ECO:0000256" key="3">
    <source>
        <dbReference type="ARBA" id="ARBA00006676"/>
    </source>
</evidence>
<evidence type="ECO:0000256" key="8">
    <source>
        <dbReference type="SAM" id="MobiDB-lite"/>
    </source>
</evidence>
<keyword evidence="5" id="KW-0479">Metal-binding</keyword>
<dbReference type="SUPFAM" id="SSF51556">
    <property type="entry name" value="Metallo-dependent hydrolases"/>
    <property type="match status" value="1"/>
</dbReference>
<protein>
    <recommendedName>
        <fullName evidence="4">AMP deaminase</fullName>
        <ecNumber evidence="4">3.5.4.6</ecNumber>
    </recommendedName>
</protein>
<dbReference type="PANTHER" id="PTHR11359:SF0">
    <property type="entry name" value="AMP DEAMINASE"/>
    <property type="match status" value="1"/>
</dbReference>
<dbReference type="GO" id="GO:0046872">
    <property type="term" value="F:metal ion binding"/>
    <property type="evidence" value="ECO:0007669"/>
    <property type="project" value="UniProtKB-KW"/>
</dbReference>
<dbReference type="UniPathway" id="UPA00591">
    <property type="reaction ID" value="UER00663"/>
</dbReference>
<dbReference type="AlphaFoldDB" id="A0A819KVR5"/>
<dbReference type="Pfam" id="PF19326">
    <property type="entry name" value="AMP_deaminase"/>
    <property type="match status" value="1"/>
</dbReference>
<comment type="caution">
    <text evidence="9">The sequence shown here is derived from an EMBL/GenBank/DDBJ whole genome shotgun (WGS) entry which is preliminary data.</text>
</comment>
<feature type="compositionally biased region" description="Polar residues" evidence="8">
    <location>
        <begin position="1"/>
        <end position="25"/>
    </location>
</feature>
<dbReference type="PROSITE" id="PS00485">
    <property type="entry name" value="A_DEAMINASE"/>
    <property type="match status" value="1"/>
</dbReference>
<evidence type="ECO:0000313" key="10">
    <source>
        <dbReference type="Proteomes" id="UP000663823"/>
    </source>
</evidence>
<proteinExistence type="inferred from homology"/>
<evidence type="ECO:0000256" key="1">
    <source>
        <dbReference type="ARBA" id="ARBA00001947"/>
    </source>
</evidence>
<dbReference type="PANTHER" id="PTHR11359">
    <property type="entry name" value="AMP DEAMINASE"/>
    <property type="match status" value="1"/>
</dbReference>